<reference evidence="1 2" key="1">
    <citation type="submission" date="2017-07" db="EMBL/GenBank/DDBJ databases">
        <title>The new phylogeny of genus Mycobacterium.</title>
        <authorList>
            <person name="Tortoli E."/>
            <person name="Trovato A."/>
            <person name="Cirillo D.M."/>
        </authorList>
    </citation>
    <scope>NUCLEOTIDE SEQUENCE [LARGE SCALE GENOMIC DNA]</scope>
    <source>
        <strain evidence="1 2">ATCC 33027</strain>
    </source>
</reference>
<keyword evidence="2" id="KW-1185">Reference proteome</keyword>
<evidence type="ECO:0000313" key="1">
    <source>
        <dbReference type="EMBL" id="OYN77483.1"/>
    </source>
</evidence>
<dbReference type="EMBL" id="NOZR01000016">
    <property type="protein sequence ID" value="OYN77483.1"/>
    <property type="molecule type" value="Genomic_DNA"/>
</dbReference>
<protein>
    <submittedName>
        <fullName evidence="1">Uncharacterized protein</fullName>
    </submittedName>
</protein>
<sequence length="328" mass="35527">MVALVLTGCASTPPDRRADVERLTRQIAAMPGVHAAREDFHDSPAQGMVDFRIDVDVSDQLTGEQAAAMVARYLVGLDSGTFRGYRAELDLRRGWNVFAVDSGDRRIANIDQLVQQARDWVALRHEFPSSTVTLRATIVHPSGPLAVQEQGRSNTASIELPDNADYAAVAAVVSTLSARFAHLAAMEWKVTAGKLHPGQITTTRRFPTAAELDVWNKLNADQSIAHIDALQINGPVTPPVWFSEKTIESRAVALAMQLAERHLPFVATLPAPVLYSASDQLSGHIGGGGYARGPVSVTVGGCTPRDPRVYLPIPAEQALIDRYAKCHR</sequence>
<gene>
    <name evidence="1" type="ORF">CG716_18295</name>
</gene>
<organism evidence="1 2">
    <name type="scientific">Mycolicibacterium sphagni</name>
    <dbReference type="NCBI Taxonomy" id="1786"/>
    <lineage>
        <taxon>Bacteria</taxon>
        <taxon>Bacillati</taxon>
        <taxon>Actinomycetota</taxon>
        <taxon>Actinomycetes</taxon>
        <taxon>Mycobacteriales</taxon>
        <taxon>Mycobacteriaceae</taxon>
        <taxon>Mycolicibacterium</taxon>
    </lineage>
</organism>
<dbReference type="AlphaFoldDB" id="A0A255DPB5"/>
<name>A0A255DPB5_9MYCO</name>
<proteinExistence type="predicted"/>
<dbReference type="Proteomes" id="UP000216063">
    <property type="component" value="Unassembled WGS sequence"/>
</dbReference>
<comment type="caution">
    <text evidence="1">The sequence shown here is derived from an EMBL/GenBank/DDBJ whole genome shotgun (WGS) entry which is preliminary data.</text>
</comment>
<evidence type="ECO:0000313" key="2">
    <source>
        <dbReference type="Proteomes" id="UP000216063"/>
    </source>
</evidence>
<accession>A0A255DPB5</accession>